<reference evidence="2" key="1">
    <citation type="journal article" date="2023" name="PLoS Negl. Trop. Dis.">
        <title>A genome sequence for Biomphalaria pfeifferi, the major vector snail for the human-infecting parasite Schistosoma mansoni.</title>
        <authorList>
            <person name="Bu L."/>
            <person name="Lu L."/>
            <person name="Laidemitt M.R."/>
            <person name="Zhang S.M."/>
            <person name="Mutuku M."/>
            <person name="Mkoji G."/>
            <person name="Steinauer M."/>
            <person name="Loker E.S."/>
        </authorList>
    </citation>
    <scope>NUCLEOTIDE SEQUENCE</scope>
    <source>
        <strain evidence="2">KasaAsao</strain>
    </source>
</reference>
<reference evidence="2" key="2">
    <citation type="submission" date="2023-04" db="EMBL/GenBank/DDBJ databases">
        <authorList>
            <person name="Bu L."/>
            <person name="Lu L."/>
            <person name="Laidemitt M.R."/>
            <person name="Zhang S.M."/>
            <person name="Mutuku M."/>
            <person name="Mkoji G."/>
            <person name="Steinauer M."/>
            <person name="Loker E.S."/>
        </authorList>
    </citation>
    <scope>NUCLEOTIDE SEQUENCE</scope>
    <source>
        <strain evidence="2">KasaAsao</strain>
        <tissue evidence="2">Whole Snail</tissue>
    </source>
</reference>
<accession>A0AAD8EUT3</accession>
<name>A0AAD8EUT3_BIOPF</name>
<proteinExistence type="predicted"/>
<gene>
    <name evidence="2" type="ORF">Bpfe_030346</name>
</gene>
<keyword evidence="3" id="KW-1185">Reference proteome</keyword>
<feature type="chain" id="PRO_5041932570" description="Secreted protein" evidence="1">
    <location>
        <begin position="27"/>
        <end position="86"/>
    </location>
</feature>
<organism evidence="2 3">
    <name type="scientific">Biomphalaria pfeifferi</name>
    <name type="common">Bloodfluke planorb</name>
    <name type="synonym">Freshwater snail</name>
    <dbReference type="NCBI Taxonomy" id="112525"/>
    <lineage>
        <taxon>Eukaryota</taxon>
        <taxon>Metazoa</taxon>
        <taxon>Spiralia</taxon>
        <taxon>Lophotrochozoa</taxon>
        <taxon>Mollusca</taxon>
        <taxon>Gastropoda</taxon>
        <taxon>Heterobranchia</taxon>
        <taxon>Euthyneura</taxon>
        <taxon>Panpulmonata</taxon>
        <taxon>Hygrophila</taxon>
        <taxon>Lymnaeoidea</taxon>
        <taxon>Planorbidae</taxon>
        <taxon>Biomphalaria</taxon>
    </lineage>
</organism>
<dbReference type="AlphaFoldDB" id="A0AAD8EUT3"/>
<evidence type="ECO:0008006" key="4">
    <source>
        <dbReference type="Google" id="ProtNLM"/>
    </source>
</evidence>
<dbReference type="Proteomes" id="UP001233172">
    <property type="component" value="Unassembled WGS sequence"/>
</dbReference>
<comment type="caution">
    <text evidence="2">The sequence shown here is derived from an EMBL/GenBank/DDBJ whole genome shotgun (WGS) entry which is preliminary data.</text>
</comment>
<evidence type="ECO:0000313" key="2">
    <source>
        <dbReference type="EMBL" id="KAK0040218.1"/>
    </source>
</evidence>
<keyword evidence="1" id="KW-0732">Signal</keyword>
<protein>
    <recommendedName>
        <fullName evidence="4">Secreted protein</fullName>
    </recommendedName>
</protein>
<feature type="signal peptide" evidence="1">
    <location>
        <begin position="1"/>
        <end position="26"/>
    </location>
</feature>
<evidence type="ECO:0000313" key="3">
    <source>
        <dbReference type="Proteomes" id="UP001233172"/>
    </source>
</evidence>
<dbReference type="EMBL" id="JASAOG010000342">
    <property type="protein sequence ID" value="KAK0040218.1"/>
    <property type="molecule type" value="Genomic_DNA"/>
</dbReference>
<sequence>MKQQTVLLTALVFTIMMMFSLQTVSCRSIDQIIADSSDVNLHKETVEDGSYLHEMDMLLTPEQRRMIFGDEADAETNHVQVDDQTL</sequence>
<evidence type="ECO:0000256" key="1">
    <source>
        <dbReference type="SAM" id="SignalP"/>
    </source>
</evidence>